<dbReference type="Proteomes" id="UP001501734">
    <property type="component" value="Unassembled WGS sequence"/>
</dbReference>
<dbReference type="PANTHER" id="PTHR43134:SF3">
    <property type="entry name" value="FLAGELLAR BIOSYNTHESIS PROTEIN FLHF"/>
    <property type="match status" value="1"/>
</dbReference>
<evidence type="ECO:0000256" key="5">
    <source>
        <dbReference type="ARBA" id="ARBA00022475"/>
    </source>
</evidence>
<sequence length="375" mass="42271">MKVKKYVAPSMPEALDKVRSEFGADAVILSSKAVYTGGFLGLFKKRNIEVVAAIDPESNKPRPIKQQRVEQVTEIRKPESTHSNKQQQIMIEELRSLRKWMEKTADETEQRFPAAFQSVKEHLMSHEVEEEVADQLISITLDQNQADDLTFQEAKKKTKQQLEALFTRENCGAIQFEQKFIHLVGPTGVGKTTTIAKLAAKSMLKDGKKVALITTDTYRIAAIEQLKTYSNILDIPLEIAYTMEDYQKARLKFQAYDLVFVDTAGRNFRDPKYVAELGKVVDLEHDVETYLVLSATTKAQDLLALYDQFKSIPLKKLIFTKTDETSTYGALLNLVSKKKIGIGYLTHGQNVPDDIKAATPSLLANLLIDLDDHDV</sequence>
<dbReference type="EMBL" id="BAABDL010000017">
    <property type="protein sequence ID" value="GAA4059966.1"/>
    <property type="molecule type" value="Genomic_DNA"/>
</dbReference>
<dbReference type="PANTHER" id="PTHR43134">
    <property type="entry name" value="SIGNAL RECOGNITION PARTICLE RECEPTOR SUBUNIT ALPHA"/>
    <property type="match status" value="1"/>
</dbReference>
<keyword evidence="16" id="KW-0966">Cell projection</keyword>
<keyword evidence="17" id="KW-1185">Reference proteome</keyword>
<keyword evidence="4" id="KW-0813">Transport</keyword>
<evidence type="ECO:0000256" key="4">
    <source>
        <dbReference type="ARBA" id="ARBA00022448"/>
    </source>
</evidence>
<dbReference type="Gene3D" id="3.40.50.300">
    <property type="entry name" value="P-loop containing nucleotide triphosphate hydrolases"/>
    <property type="match status" value="1"/>
</dbReference>
<keyword evidence="16" id="KW-0969">Cilium</keyword>
<dbReference type="InterPro" id="IPR000897">
    <property type="entry name" value="SRP54_GTPase_dom"/>
</dbReference>
<dbReference type="RefSeq" id="WP_344909790.1">
    <property type="nucleotide sequence ID" value="NZ_BAABDL010000017.1"/>
</dbReference>
<proteinExistence type="inferred from homology"/>
<evidence type="ECO:0000256" key="9">
    <source>
        <dbReference type="ARBA" id="ARBA00023134"/>
    </source>
</evidence>
<keyword evidence="10" id="KW-0472">Membrane</keyword>
<evidence type="ECO:0000256" key="3">
    <source>
        <dbReference type="ARBA" id="ARBA00014919"/>
    </source>
</evidence>
<protein>
    <recommendedName>
        <fullName evidence="3 13">Flagellar biosynthesis protein FlhF</fullName>
    </recommendedName>
</protein>
<keyword evidence="11" id="KW-1006">Bacterial flagellum protein export</keyword>
<evidence type="ECO:0000259" key="14">
    <source>
        <dbReference type="SMART" id="SM00382"/>
    </source>
</evidence>
<gene>
    <name evidence="16" type="primary">flhF</name>
    <name evidence="16" type="ORF">GCM10022410_03870</name>
</gene>
<evidence type="ECO:0000256" key="12">
    <source>
        <dbReference type="ARBA" id="ARBA00025337"/>
    </source>
</evidence>
<keyword evidence="9" id="KW-0342">GTP-binding</keyword>
<evidence type="ECO:0000256" key="1">
    <source>
        <dbReference type="ARBA" id="ARBA00004413"/>
    </source>
</evidence>
<evidence type="ECO:0000256" key="6">
    <source>
        <dbReference type="ARBA" id="ARBA00022741"/>
    </source>
</evidence>
<accession>A0ABP7V5R5</accession>
<comment type="caution">
    <text evidence="16">The sequence shown here is derived from an EMBL/GenBank/DDBJ whole genome shotgun (WGS) entry which is preliminary data.</text>
</comment>
<feature type="domain" description="AAA+ ATPase" evidence="14">
    <location>
        <begin position="177"/>
        <end position="346"/>
    </location>
</feature>
<reference evidence="17" key="1">
    <citation type="journal article" date="2019" name="Int. J. Syst. Evol. Microbiol.">
        <title>The Global Catalogue of Microorganisms (GCM) 10K type strain sequencing project: providing services to taxonomists for standard genome sequencing and annotation.</title>
        <authorList>
            <consortium name="The Broad Institute Genomics Platform"/>
            <consortium name="The Broad Institute Genome Sequencing Center for Infectious Disease"/>
            <person name="Wu L."/>
            <person name="Ma J."/>
        </authorList>
    </citation>
    <scope>NUCLEOTIDE SEQUENCE [LARGE SCALE GENOMIC DNA]</scope>
    <source>
        <strain evidence="17">JCM 17250</strain>
    </source>
</reference>
<evidence type="ECO:0000313" key="16">
    <source>
        <dbReference type="EMBL" id="GAA4059966.1"/>
    </source>
</evidence>
<feature type="domain" description="SRP54-type proteins GTP-binding" evidence="15">
    <location>
        <begin position="178"/>
        <end position="369"/>
    </location>
</feature>
<evidence type="ECO:0000259" key="15">
    <source>
        <dbReference type="SMART" id="SM00962"/>
    </source>
</evidence>
<dbReference type="InterPro" id="IPR027417">
    <property type="entry name" value="P-loop_NTPase"/>
</dbReference>
<keyword evidence="7" id="KW-1005">Bacterial flagellum biogenesis</keyword>
<evidence type="ECO:0000256" key="11">
    <source>
        <dbReference type="ARBA" id="ARBA00023225"/>
    </source>
</evidence>
<evidence type="ECO:0000256" key="2">
    <source>
        <dbReference type="ARBA" id="ARBA00008531"/>
    </source>
</evidence>
<comment type="subcellular location">
    <subcellularLocation>
        <location evidence="1">Cell membrane</location>
        <topology evidence="1">Peripheral membrane protein</topology>
        <orientation evidence="1">Cytoplasmic side</orientation>
    </subcellularLocation>
</comment>
<dbReference type="InterPro" id="IPR003593">
    <property type="entry name" value="AAA+_ATPase"/>
</dbReference>
<dbReference type="SUPFAM" id="SSF52540">
    <property type="entry name" value="P-loop containing nucleoside triphosphate hydrolases"/>
    <property type="match status" value="1"/>
</dbReference>
<keyword evidence="5" id="KW-1003">Cell membrane</keyword>
<dbReference type="SMART" id="SM00962">
    <property type="entry name" value="SRP54"/>
    <property type="match status" value="1"/>
</dbReference>
<evidence type="ECO:0000256" key="8">
    <source>
        <dbReference type="ARBA" id="ARBA00022927"/>
    </source>
</evidence>
<evidence type="ECO:0000256" key="7">
    <source>
        <dbReference type="ARBA" id="ARBA00022795"/>
    </source>
</evidence>
<dbReference type="InterPro" id="IPR020006">
    <property type="entry name" value="FlhF"/>
</dbReference>
<dbReference type="Pfam" id="PF00448">
    <property type="entry name" value="SRP54"/>
    <property type="match status" value="1"/>
</dbReference>
<keyword evidence="16" id="KW-0282">Flagellum</keyword>
<comment type="similarity">
    <text evidence="2">Belongs to the GTP-binding SRP family.</text>
</comment>
<evidence type="ECO:0000313" key="17">
    <source>
        <dbReference type="Proteomes" id="UP001501734"/>
    </source>
</evidence>
<dbReference type="NCBIfam" id="TIGR03499">
    <property type="entry name" value="FlhF"/>
    <property type="match status" value="1"/>
</dbReference>
<dbReference type="SMART" id="SM00382">
    <property type="entry name" value="AAA"/>
    <property type="match status" value="1"/>
</dbReference>
<comment type="function">
    <text evidence="12">Necessary for flagellar biosynthesis. May be involved in translocation of the flagellum.</text>
</comment>
<dbReference type="InterPro" id="IPR047040">
    <property type="entry name" value="FlhF__GTPase_dom"/>
</dbReference>
<keyword evidence="8" id="KW-0653">Protein transport</keyword>
<organism evidence="16 17">
    <name type="scientific">Amphibacillus indicireducens</name>
    <dbReference type="NCBI Taxonomy" id="1076330"/>
    <lineage>
        <taxon>Bacteria</taxon>
        <taxon>Bacillati</taxon>
        <taxon>Bacillota</taxon>
        <taxon>Bacilli</taxon>
        <taxon>Bacillales</taxon>
        <taxon>Bacillaceae</taxon>
        <taxon>Amphibacillus</taxon>
    </lineage>
</organism>
<keyword evidence="6" id="KW-0547">Nucleotide-binding</keyword>
<dbReference type="Gene3D" id="1.20.120.1380">
    <property type="entry name" value="Flagellar FlhF biosynthesis protein, N domain"/>
    <property type="match status" value="1"/>
</dbReference>
<evidence type="ECO:0000256" key="10">
    <source>
        <dbReference type="ARBA" id="ARBA00023136"/>
    </source>
</evidence>
<evidence type="ECO:0000256" key="13">
    <source>
        <dbReference type="NCBIfam" id="TIGR03499"/>
    </source>
</evidence>
<dbReference type="CDD" id="cd17873">
    <property type="entry name" value="FlhF"/>
    <property type="match status" value="1"/>
</dbReference>
<name>A0ABP7V5R5_9BACI</name>